<dbReference type="Proteomes" id="UP001206925">
    <property type="component" value="Unassembled WGS sequence"/>
</dbReference>
<gene>
    <name evidence="1" type="ORF">M8C21_004189</name>
</gene>
<sequence>AQNKRIYMIKWLLRELKKLRRARDTAEINKSLLTLGSRENKNIHHSYCVTFCPLSRRNTKTLAYAYRAKSIKNGPKGVLPTLCPWYVTFTLV</sequence>
<evidence type="ECO:0000313" key="2">
    <source>
        <dbReference type="Proteomes" id="UP001206925"/>
    </source>
</evidence>
<accession>A0AAD5G378</accession>
<evidence type="ECO:0000313" key="1">
    <source>
        <dbReference type="EMBL" id="KAI7725968.1"/>
    </source>
</evidence>
<organism evidence="1 2">
    <name type="scientific">Ambrosia artemisiifolia</name>
    <name type="common">Common ragweed</name>
    <dbReference type="NCBI Taxonomy" id="4212"/>
    <lineage>
        <taxon>Eukaryota</taxon>
        <taxon>Viridiplantae</taxon>
        <taxon>Streptophyta</taxon>
        <taxon>Embryophyta</taxon>
        <taxon>Tracheophyta</taxon>
        <taxon>Spermatophyta</taxon>
        <taxon>Magnoliopsida</taxon>
        <taxon>eudicotyledons</taxon>
        <taxon>Gunneridae</taxon>
        <taxon>Pentapetalae</taxon>
        <taxon>asterids</taxon>
        <taxon>campanulids</taxon>
        <taxon>Asterales</taxon>
        <taxon>Asteraceae</taxon>
        <taxon>Asteroideae</taxon>
        <taxon>Heliantheae alliance</taxon>
        <taxon>Heliantheae</taxon>
        <taxon>Ambrosia</taxon>
    </lineage>
</organism>
<comment type="caution">
    <text evidence="1">The sequence shown here is derived from an EMBL/GenBank/DDBJ whole genome shotgun (WGS) entry which is preliminary data.</text>
</comment>
<reference evidence="1" key="1">
    <citation type="submission" date="2022-06" db="EMBL/GenBank/DDBJ databases">
        <title>Uncovering the hologenomic basis of an extraordinary plant invasion.</title>
        <authorList>
            <person name="Bieker V.C."/>
            <person name="Martin M.D."/>
            <person name="Gilbert T."/>
            <person name="Hodgins K."/>
            <person name="Battlay P."/>
            <person name="Petersen B."/>
            <person name="Wilson J."/>
        </authorList>
    </citation>
    <scope>NUCLEOTIDE SEQUENCE</scope>
    <source>
        <strain evidence="1">AA19_3_7</strain>
        <tissue evidence="1">Leaf</tissue>
    </source>
</reference>
<keyword evidence="2" id="KW-1185">Reference proteome</keyword>
<dbReference type="AlphaFoldDB" id="A0AAD5G378"/>
<protein>
    <submittedName>
        <fullName evidence="1">Uncharacterized protein</fullName>
    </submittedName>
</protein>
<dbReference type="EMBL" id="JAMZMK010011798">
    <property type="protein sequence ID" value="KAI7725968.1"/>
    <property type="molecule type" value="Genomic_DNA"/>
</dbReference>
<feature type="non-terminal residue" evidence="1">
    <location>
        <position position="1"/>
    </location>
</feature>
<name>A0AAD5G378_AMBAR</name>
<proteinExistence type="predicted"/>